<evidence type="ECO:0000313" key="2">
    <source>
        <dbReference type="EMBL" id="SUZ87424.1"/>
    </source>
</evidence>
<gene>
    <name evidence="2" type="ORF">METZ01_LOCUS40278</name>
</gene>
<dbReference type="PANTHER" id="PTHR42937:SF1">
    <property type="entry name" value="DIAMINOPROPIONATE AMMONIA-LYASE"/>
    <property type="match status" value="1"/>
</dbReference>
<dbReference type="NCBIfam" id="NF006058">
    <property type="entry name" value="PRK08206.1"/>
    <property type="match status" value="1"/>
</dbReference>
<dbReference type="AlphaFoldDB" id="A0A381R8A1"/>
<dbReference type="Pfam" id="PF00291">
    <property type="entry name" value="PALP"/>
    <property type="match status" value="1"/>
</dbReference>
<dbReference type="EMBL" id="UINC01001724">
    <property type="protein sequence ID" value="SUZ87424.1"/>
    <property type="molecule type" value="Genomic_DNA"/>
</dbReference>
<dbReference type="PANTHER" id="PTHR42937">
    <property type="match status" value="1"/>
</dbReference>
<dbReference type="SUPFAM" id="SSF53686">
    <property type="entry name" value="Tryptophan synthase beta subunit-like PLP-dependent enzymes"/>
    <property type="match status" value="1"/>
</dbReference>
<evidence type="ECO:0000259" key="1">
    <source>
        <dbReference type="Pfam" id="PF00291"/>
    </source>
</evidence>
<protein>
    <recommendedName>
        <fullName evidence="1">Tryptophan synthase beta chain-like PALP domain-containing protein</fullName>
    </recommendedName>
</protein>
<organism evidence="2">
    <name type="scientific">marine metagenome</name>
    <dbReference type="NCBI Taxonomy" id="408172"/>
    <lineage>
        <taxon>unclassified sequences</taxon>
        <taxon>metagenomes</taxon>
        <taxon>ecological metagenomes</taxon>
    </lineage>
</organism>
<dbReference type="InterPro" id="IPR036052">
    <property type="entry name" value="TrpB-like_PALP_sf"/>
</dbReference>
<dbReference type="InterPro" id="IPR001926">
    <property type="entry name" value="TrpB-like_PALP"/>
</dbReference>
<proteinExistence type="predicted"/>
<sequence length="367" mass="39449">MEAAWLNPRERCIPTDPVISSKELGLVEAFYGARPELKPTPLHRLRGIAEELSLGEVLLKDESSRCGLNAFKILGVLYAFHRIMESRVSNEAPIVVCASAGNHGRAVAWAAREFGFTARVYLPVGTAPARVDAIANEGADVVVTDVGYEGSIRRVVRDAEREGWLIISDTSWPGYDEVPRWIMAGYTWMMAEAQAQWSSVPDVVIVQGGVGGLVCAGASWFAQHLGTSRPFFIAAEPTVAPCLLESARIGRPTVVTEHDTMMACLKCAEISPIIWPVLADAVDAVVTIDDERAAWAMRRLAHPSAGDPEIVAGASGACGLGALQAIMSHDVFQSVRDRANLGPQSSVLVVNTEGATDPTLYRSIVSD</sequence>
<accession>A0A381R8A1</accession>
<reference evidence="2" key="1">
    <citation type="submission" date="2018-05" db="EMBL/GenBank/DDBJ databases">
        <authorList>
            <person name="Lanie J.A."/>
            <person name="Ng W.-L."/>
            <person name="Kazmierczak K.M."/>
            <person name="Andrzejewski T.M."/>
            <person name="Davidsen T.M."/>
            <person name="Wayne K.J."/>
            <person name="Tettelin H."/>
            <person name="Glass J.I."/>
            <person name="Rusch D."/>
            <person name="Podicherti R."/>
            <person name="Tsui H.-C.T."/>
            <person name="Winkler M.E."/>
        </authorList>
    </citation>
    <scope>NUCLEOTIDE SEQUENCE</scope>
</reference>
<dbReference type="Gene3D" id="3.40.50.1100">
    <property type="match status" value="2"/>
</dbReference>
<feature type="domain" description="Tryptophan synthase beta chain-like PALP" evidence="1">
    <location>
        <begin position="36"/>
        <end position="328"/>
    </location>
</feature>
<name>A0A381R8A1_9ZZZZ</name>